<reference evidence="2" key="2">
    <citation type="submission" date="2020-05" db="UniProtKB">
        <authorList>
            <consortium name="EnsemblMetazoa"/>
        </authorList>
    </citation>
    <scope>IDENTIFICATION</scope>
    <source>
        <strain evidence="2">maculatus3</strain>
    </source>
</reference>
<proteinExistence type="predicted"/>
<feature type="region of interest" description="Disordered" evidence="1">
    <location>
        <begin position="1"/>
        <end position="110"/>
    </location>
</feature>
<dbReference type="AlphaFoldDB" id="A0A182S8V2"/>
<evidence type="ECO:0000313" key="3">
    <source>
        <dbReference type="Proteomes" id="UP000075901"/>
    </source>
</evidence>
<evidence type="ECO:0000256" key="1">
    <source>
        <dbReference type="SAM" id="MobiDB-lite"/>
    </source>
</evidence>
<feature type="compositionally biased region" description="Acidic residues" evidence="1">
    <location>
        <begin position="88"/>
        <end position="99"/>
    </location>
</feature>
<protein>
    <submittedName>
        <fullName evidence="2">Uncharacterized protein</fullName>
    </submittedName>
</protein>
<organism evidence="2 3">
    <name type="scientific">Anopheles maculatus</name>
    <dbReference type="NCBI Taxonomy" id="74869"/>
    <lineage>
        <taxon>Eukaryota</taxon>
        <taxon>Metazoa</taxon>
        <taxon>Ecdysozoa</taxon>
        <taxon>Arthropoda</taxon>
        <taxon>Hexapoda</taxon>
        <taxon>Insecta</taxon>
        <taxon>Pterygota</taxon>
        <taxon>Neoptera</taxon>
        <taxon>Endopterygota</taxon>
        <taxon>Diptera</taxon>
        <taxon>Nematocera</taxon>
        <taxon>Culicoidea</taxon>
        <taxon>Culicidae</taxon>
        <taxon>Anophelinae</taxon>
        <taxon>Anopheles</taxon>
        <taxon>Anopheles maculatus group</taxon>
    </lineage>
</organism>
<sequence length="110" mass="12142">MLEEMYNLRKMIRDPYFVPPPLRPSVYKSIKRTTTASNTSSNTAIPQQSTVERSNGSQDGTATSKQMSSASLSPISTTTPSAKVVFPDDYDDEDEEESSETLSKGTKKQN</sequence>
<reference evidence="3" key="1">
    <citation type="submission" date="2013-09" db="EMBL/GenBank/DDBJ databases">
        <title>The Genome Sequence of Anopheles maculatus species B.</title>
        <authorList>
            <consortium name="The Broad Institute Genomics Platform"/>
            <person name="Neafsey D.E."/>
            <person name="Besansky N."/>
            <person name="Howell P."/>
            <person name="Walton C."/>
            <person name="Young S.K."/>
            <person name="Zeng Q."/>
            <person name="Gargeya S."/>
            <person name="Fitzgerald M."/>
            <person name="Haas B."/>
            <person name="Abouelleil A."/>
            <person name="Allen A.W."/>
            <person name="Alvarado L."/>
            <person name="Arachchi H.M."/>
            <person name="Berlin A.M."/>
            <person name="Chapman S.B."/>
            <person name="Gainer-Dewar J."/>
            <person name="Goldberg J."/>
            <person name="Griggs A."/>
            <person name="Gujja S."/>
            <person name="Hansen M."/>
            <person name="Howarth C."/>
            <person name="Imamovic A."/>
            <person name="Ireland A."/>
            <person name="Larimer J."/>
            <person name="McCowan C."/>
            <person name="Murphy C."/>
            <person name="Pearson M."/>
            <person name="Poon T.W."/>
            <person name="Priest M."/>
            <person name="Roberts A."/>
            <person name="Saif S."/>
            <person name="Shea T."/>
            <person name="Sisk P."/>
            <person name="Sykes S."/>
            <person name="Wortman J."/>
            <person name="Nusbaum C."/>
            <person name="Birren B."/>
        </authorList>
    </citation>
    <scope>NUCLEOTIDE SEQUENCE [LARGE SCALE GENOMIC DNA]</scope>
    <source>
        <strain evidence="3">maculatus3</strain>
    </source>
</reference>
<feature type="compositionally biased region" description="Polar residues" evidence="1">
    <location>
        <begin position="45"/>
        <end position="81"/>
    </location>
</feature>
<name>A0A182S8V2_9DIPT</name>
<keyword evidence="3" id="KW-1185">Reference proteome</keyword>
<dbReference type="EnsemblMetazoa" id="AMAM001995-RA">
    <property type="protein sequence ID" value="AMAM001995-PA"/>
    <property type="gene ID" value="AMAM001995"/>
</dbReference>
<dbReference type="Proteomes" id="UP000075901">
    <property type="component" value="Unassembled WGS sequence"/>
</dbReference>
<evidence type="ECO:0000313" key="2">
    <source>
        <dbReference type="EnsemblMetazoa" id="AMAM001995-PA"/>
    </source>
</evidence>
<accession>A0A182S8V2</accession>
<dbReference type="VEuPathDB" id="VectorBase:AMAM001995"/>
<feature type="compositionally biased region" description="Low complexity" evidence="1">
    <location>
        <begin position="33"/>
        <end position="44"/>
    </location>
</feature>